<proteinExistence type="inferred from homology"/>
<evidence type="ECO:0000256" key="10">
    <source>
        <dbReference type="SAM" id="Phobius"/>
    </source>
</evidence>
<evidence type="ECO:0000256" key="1">
    <source>
        <dbReference type="ARBA" id="ARBA00004651"/>
    </source>
</evidence>
<name>A0A6E8V8G6_ANOCL</name>
<evidence type="ECO:0000256" key="6">
    <source>
        <dbReference type="ARBA" id="ARBA00023040"/>
    </source>
</evidence>
<dbReference type="InterPro" id="IPR000276">
    <property type="entry name" value="GPCR_Rhodpsn"/>
</dbReference>
<feature type="transmembrane region" description="Helical" evidence="10">
    <location>
        <begin position="356"/>
        <end position="378"/>
    </location>
</feature>
<dbReference type="PANTHER" id="PTHR24238">
    <property type="entry name" value="G-PROTEIN COUPLED RECEPTOR"/>
    <property type="match status" value="1"/>
</dbReference>
<dbReference type="SMART" id="SM01381">
    <property type="entry name" value="7TM_GPCR_Srsx"/>
    <property type="match status" value="1"/>
</dbReference>
<organism evidence="12 13">
    <name type="scientific">Anopheles coluzzii</name>
    <name type="common">African malaria mosquito</name>
    <dbReference type="NCBI Taxonomy" id="1518534"/>
    <lineage>
        <taxon>Eukaryota</taxon>
        <taxon>Metazoa</taxon>
        <taxon>Ecdysozoa</taxon>
        <taxon>Arthropoda</taxon>
        <taxon>Hexapoda</taxon>
        <taxon>Insecta</taxon>
        <taxon>Pterygota</taxon>
        <taxon>Neoptera</taxon>
        <taxon>Endopterygota</taxon>
        <taxon>Diptera</taxon>
        <taxon>Nematocera</taxon>
        <taxon>Culicoidea</taxon>
        <taxon>Culicidae</taxon>
        <taxon>Anophelinae</taxon>
        <taxon>Anopheles</taxon>
    </lineage>
</organism>
<dbReference type="GO" id="GO:0005886">
    <property type="term" value="C:plasma membrane"/>
    <property type="evidence" value="ECO:0007669"/>
    <property type="project" value="UniProtKB-SubCell"/>
</dbReference>
<keyword evidence="9" id="KW-0807">Transducer</keyword>
<keyword evidence="5 10" id="KW-1133">Transmembrane helix</keyword>
<dbReference type="PRINTS" id="PR01012">
    <property type="entry name" value="NRPEPTIDEYR"/>
</dbReference>
<dbReference type="GO" id="GO:0004983">
    <property type="term" value="F:neuropeptide Y receptor activity"/>
    <property type="evidence" value="ECO:0007669"/>
    <property type="project" value="InterPro"/>
</dbReference>
<evidence type="ECO:0000259" key="11">
    <source>
        <dbReference type="PROSITE" id="PS50262"/>
    </source>
</evidence>
<keyword evidence="13" id="KW-1185">Reference proteome</keyword>
<evidence type="ECO:0000256" key="3">
    <source>
        <dbReference type="ARBA" id="ARBA00022475"/>
    </source>
</evidence>
<feature type="transmembrane region" description="Helical" evidence="10">
    <location>
        <begin position="303"/>
        <end position="325"/>
    </location>
</feature>
<evidence type="ECO:0000256" key="9">
    <source>
        <dbReference type="ARBA" id="ARBA00023224"/>
    </source>
</evidence>
<evidence type="ECO:0000256" key="8">
    <source>
        <dbReference type="ARBA" id="ARBA00023170"/>
    </source>
</evidence>
<comment type="similarity">
    <text evidence="2">Belongs to the G-protein coupled receptor 1 family.</text>
</comment>
<dbReference type="AlphaFoldDB" id="A0A6E8V8G6"/>
<dbReference type="VEuPathDB" id="VectorBase:ACMO_003765"/>
<keyword evidence="6" id="KW-0297">G-protein coupled receptor</keyword>
<sequence>MISQAIQYADYFARAMRNESAAPGGGVYSTGPAGNGTGSGGFGALAGSNASSAGSAAGPELFDMYARNYPYVSSTEEQNYIEQLSDSLRNQSQAGNRSYGGAGGVGGAGGYDYGVGFDPIPLAECSNAYSAGPYFQLTSYFLYITIFVTAVIGNSIVLFIVQSNPRMRTVTNFFITNLAVGDLMMTLFCVPFTFISLFVLQYWPFGLAMCRLVNYTQAVSVLVSAYTLVAISGDRYIAIMWPLRPRITKTCSKCLIGIVWIIALITAVPIAIFSTLYFPTDWHVQCNVPICAEKWPSPEQDDYYTIALLTTQFIVPLVVLIFTYTRIAIVVWGKRPPGEAENSRDQRMAKSKRKMIKMMVTVVIVFTICWLPFNFLMLMKLPSSWDLLPYFWFAFHWLAMSHSCYNPIIYCYMNARFRSGFILVLHGVPGLQQLCCCIRHTPPAIARNVGSSVALAGIDEVSHLHRVNTCTTYISTRRKPTHNVQVQSTETSLLR</sequence>
<dbReference type="PANTHER" id="PTHR24238:SF73">
    <property type="entry name" value="RYAMIDE RECEPTOR"/>
    <property type="match status" value="1"/>
</dbReference>
<dbReference type="Pfam" id="PF00001">
    <property type="entry name" value="7tm_1"/>
    <property type="match status" value="1"/>
</dbReference>
<dbReference type="FunFam" id="1.20.1070.10:FF:000291">
    <property type="entry name" value="Predicted protein"/>
    <property type="match status" value="1"/>
</dbReference>
<keyword evidence="4 10" id="KW-0812">Transmembrane</keyword>
<keyword evidence="7 10" id="KW-0472">Membrane</keyword>
<dbReference type="Proteomes" id="UP001105220">
    <property type="component" value="Unplaced"/>
</dbReference>
<feature type="transmembrane region" description="Helical" evidence="10">
    <location>
        <begin position="390"/>
        <end position="413"/>
    </location>
</feature>
<dbReference type="PROSITE" id="PS50262">
    <property type="entry name" value="G_PROTEIN_RECEP_F1_2"/>
    <property type="match status" value="1"/>
</dbReference>
<dbReference type="SUPFAM" id="SSF81321">
    <property type="entry name" value="Family A G protein-coupled receptor-like"/>
    <property type="match status" value="1"/>
</dbReference>
<accession>A0A6E8V8G6</accession>
<dbReference type="EnsemblMetazoa" id="ACON000351-RA">
    <property type="protein sequence ID" value="ACON000351-PA"/>
    <property type="gene ID" value="ACON000351"/>
</dbReference>
<protein>
    <submittedName>
        <fullName evidence="12">G_PROTEIN_RECEP_F1_2 domain-containing protein</fullName>
    </submittedName>
</protein>
<evidence type="ECO:0000313" key="12">
    <source>
        <dbReference type="EnsemblMetazoa" id="ACON000351-PA"/>
    </source>
</evidence>
<reference evidence="12" key="2">
    <citation type="submission" date="2020-05" db="UniProtKB">
        <authorList>
            <consortium name="EnsemblMetazoa"/>
        </authorList>
    </citation>
    <scope>IDENTIFICATION</scope>
    <source>
        <strain evidence="12">Ngousso</strain>
    </source>
</reference>
<dbReference type="VEuPathDB" id="VectorBase:ACON000351"/>
<dbReference type="VEuPathDB" id="VectorBase:ACON2_038377"/>
<dbReference type="InterPro" id="IPR000611">
    <property type="entry name" value="NPY_rcpt"/>
</dbReference>
<evidence type="ECO:0000256" key="7">
    <source>
        <dbReference type="ARBA" id="ARBA00023136"/>
    </source>
</evidence>
<reference key="1">
    <citation type="journal article" date="2019" name="Genes (Basel)">
        <title>A High-Quality De novo Genome Assembly from a Single Mosquito Using PacBio Sequencing.</title>
        <authorList>
            <person name="Kingan S.B."/>
            <person name="Heaton H."/>
            <person name="Cudini J."/>
            <person name="Lambert C.C."/>
            <person name="Baybayan P."/>
            <person name="Galvin B.D."/>
            <person name="Durbin R."/>
            <person name="Korlach J."/>
            <person name="Lawniczak M.K.N."/>
        </authorList>
    </citation>
    <scope>NUCLEOTIDE SEQUENCE [LARGE SCALE GENOMIC DNA]</scope>
    <source>
        <strain>Mali-NIH</strain>
    </source>
</reference>
<evidence type="ECO:0000256" key="5">
    <source>
        <dbReference type="ARBA" id="ARBA00022989"/>
    </source>
</evidence>
<feature type="transmembrane region" description="Helical" evidence="10">
    <location>
        <begin position="173"/>
        <end position="203"/>
    </location>
</feature>
<evidence type="ECO:0000256" key="2">
    <source>
        <dbReference type="ARBA" id="ARBA00010663"/>
    </source>
</evidence>
<feature type="transmembrane region" description="Helical" evidence="10">
    <location>
        <begin position="215"/>
        <end position="233"/>
    </location>
</feature>
<feature type="transmembrane region" description="Helical" evidence="10">
    <location>
        <begin position="140"/>
        <end position="161"/>
    </location>
</feature>
<dbReference type="CDD" id="cd15392">
    <property type="entry name" value="7tmA_PR4-like"/>
    <property type="match status" value="1"/>
</dbReference>
<dbReference type="Gene3D" id="1.20.1070.10">
    <property type="entry name" value="Rhodopsin 7-helix transmembrane proteins"/>
    <property type="match status" value="1"/>
</dbReference>
<evidence type="ECO:0000256" key="4">
    <source>
        <dbReference type="ARBA" id="ARBA00022692"/>
    </source>
</evidence>
<evidence type="ECO:0000313" key="13">
    <source>
        <dbReference type="Proteomes" id="UP001105220"/>
    </source>
</evidence>
<feature type="domain" description="G-protein coupled receptors family 1 profile" evidence="11">
    <location>
        <begin position="153"/>
        <end position="410"/>
    </location>
</feature>
<keyword evidence="3" id="KW-1003">Cell membrane</keyword>
<dbReference type="PRINTS" id="PR00237">
    <property type="entry name" value="GPCRRHODOPSN"/>
</dbReference>
<comment type="subcellular location">
    <subcellularLocation>
        <location evidence="1">Cell membrane</location>
        <topology evidence="1">Multi-pass membrane protein</topology>
    </subcellularLocation>
</comment>
<keyword evidence="8" id="KW-0675">Receptor</keyword>
<feature type="transmembrane region" description="Helical" evidence="10">
    <location>
        <begin position="254"/>
        <end position="278"/>
    </location>
</feature>
<dbReference type="InterPro" id="IPR017452">
    <property type="entry name" value="GPCR_Rhodpsn_7TM"/>
</dbReference>